<keyword evidence="1" id="KW-0472">Membrane</keyword>
<dbReference type="Gene3D" id="1.25.40.10">
    <property type="entry name" value="Tetratricopeptide repeat domain"/>
    <property type="match status" value="1"/>
</dbReference>
<name>A0A4R1KDI4_9BACT</name>
<sequence>MYTLGLSVAISTVLSLILYFLTYSIFWPIFLFLVSVLGINFLVGKKFMTKLTDHFKLVEKDLTAGRSEKAIERLKEAYPFGKWQFFVKEQIDAQIGIILYTAQKFDEAEAYLKNGFSRNWMSMAMLAALRFKAGEFDKCYTIMDKAIKGSPKQGFLYSLYAFFLLENGNVDKAVVILSKGADKNPLDDKLQSAMEAVKNGKKLKMQNYGNLWLQMHLGAKLPQGAKPYQQFLANQRMGKRR</sequence>
<reference evidence="2 3" key="1">
    <citation type="submission" date="2019-03" db="EMBL/GenBank/DDBJ databases">
        <title>Genomic Encyclopedia of Type Strains, Phase IV (KMG-IV): sequencing the most valuable type-strain genomes for metagenomic binning, comparative biology and taxonomic classification.</title>
        <authorList>
            <person name="Goeker M."/>
        </authorList>
    </citation>
    <scope>NUCLEOTIDE SEQUENCE [LARGE SCALE GENOMIC DNA]</scope>
    <source>
        <strain evidence="2 3">DSM 24984</strain>
    </source>
</reference>
<keyword evidence="3" id="KW-1185">Reference proteome</keyword>
<organism evidence="2 3">
    <name type="scientific">Seleniivibrio woodruffii</name>
    <dbReference type="NCBI Taxonomy" id="1078050"/>
    <lineage>
        <taxon>Bacteria</taxon>
        <taxon>Pseudomonadati</taxon>
        <taxon>Deferribacterota</taxon>
        <taxon>Deferribacteres</taxon>
        <taxon>Deferribacterales</taxon>
        <taxon>Geovibrionaceae</taxon>
        <taxon>Seleniivibrio</taxon>
    </lineage>
</organism>
<dbReference type="InterPro" id="IPR011990">
    <property type="entry name" value="TPR-like_helical_dom_sf"/>
</dbReference>
<dbReference type="Proteomes" id="UP000294614">
    <property type="component" value="Unassembled WGS sequence"/>
</dbReference>
<dbReference type="SUPFAM" id="SSF48452">
    <property type="entry name" value="TPR-like"/>
    <property type="match status" value="1"/>
</dbReference>
<accession>A0A4R1KDI4</accession>
<proteinExistence type="predicted"/>
<comment type="caution">
    <text evidence="2">The sequence shown here is derived from an EMBL/GenBank/DDBJ whole genome shotgun (WGS) entry which is preliminary data.</text>
</comment>
<evidence type="ECO:0000256" key="1">
    <source>
        <dbReference type="SAM" id="Phobius"/>
    </source>
</evidence>
<dbReference type="RefSeq" id="WP_132872003.1">
    <property type="nucleotide sequence ID" value="NZ_JAJUHT010000018.1"/>
</dbReference>
<dbReference type="EMBL" id="SMGG01000003">
    <property type="protein sequence ID" value="TCK62157.1"/>
    <property type="molecule type" value="Genomic_DNA"/>
</dbReference>
<keyword evidence="1" id="KW-0812">Transmembrane</keyword>
<dbReference type="AlphaFoldDB" id="A0A4R1KDI4"/>
<protein>
    <submittedName>
        <fullName evidence="2">Uncharacterized protein</fullName>
    </submittedName>
</protein>
<dbReference type="OrthoDB" id="9787150at2"/>
<gene>
    <name evidence="2" type="ORF">C8D98_0671</name>
</gene>
<evidence type="ECO:0000313" key="2">
    <source>
        <dbReference type="EMBL" id="TCK62157.1"/>
    </source>
</evidence>
<keyword evidence="1" id="KW-1133">Transmembrane helix</keyword>
<evidence type="ECO:0000313" key="3">
    <source>
        <dbReference type="Proteomes" id="UP000294614"/>
    </source>
</evidence>
<feature type="transmembrane region" description="Helical" evidence="1">
    <location>
        <begin position="25"/>
        <end position="43"/>
    </location>
</feature>